<dbReference type="PANTHER" id="PTHR48085:SF5">
    <property type="entry name" value="CADMIUM_ZINC-TRANSPORTING ATPASE HMA4-RELATED"/>
    <property type="match status" value="1"/>
</dbReference>
<dbReference type="InterPro" id="IPR036412">
    <property type="entry name" value="HAD-like_sf"/>
</dbReference>
<keyword evidence="6" id="KW-1185">Reference proteome</keyword>
<dbReference type="RefSeq" id="WP_290320586.1">
    <property type="nucleotide sequence ID" value="NZ_JAUFPN010000262.1"/>
</dbReference>
<reference evidence="6" key="1">
    <citation type="journal article" date="2019" name="Int. J. Syst. Evol. Microbiol.">
        <title>The Global Catalogue of Microorganisms (GCM) 10K type strain sequencing project: providing services to taxonomists for standard genome sequencing and annotation.</title>
        <authorList>
            <consortium name="The Broad Institute Genomics Platform"/>
            <consortium name="The Broad Institute Genome Sequencing Center for Infectious Disease"/>
            <person name="Wu L."/>
            <person name="Ma J."/>
        </authorList>
    </citation>
    <scope>NUCLEOTIDE SEQUENCE [LARGE SCALE GENOMIC DNA]</scope>
    <source>
        <strain evidence="6">CECT 7131</strain>
    </source>
</reference>
<keyword evidence="4" id="KW-1133">Transmembrane helix</keyword>
<dbReference type="PANTHER" id="PTHR48085">
    <property type="entry name" value="CADMIUM/ZINC-TRANSPORTING ATPASE HMA2-RELATED"/>
    <property type="match status" value="1"/>
</dbReference>
<dbReference type="PRINTS" id="PR00119">
    <property type="entry name" value="CATATPASE"/>
</dbReference>
<dbReference type="Gene3D" id="3.40.50.1000">
    <property type="entry name" value="HAD superfamily/HAD-like"/>
    <property type="match status" value="1"/>
</dbReference>
<dbReference type="NCBIfam" id="TIGR01494">
    <property type="entry name" value="ATPase_P-type"/>
    <property type="match status" value="1"/>
</dbReference>
<evidence type="ECO:0000313" key="5">
    <source>
        <dbReference type="EMBL" id="MDN3568476.1"/>
    </source>
</evidence>
<name>A0ABT8AFB3_9PROT</name>
<dbReference type="EMBL" id="JAUFPN010000262">
    <property type="protein sequence ID" value="MDN3568476.1"/>
    <property type="molecule type" value="Genomic_DNA"/>
</dbReference>
<protein>
    <recommendedName>
        <fullName evidence="2">P-type Zn(2+) transporter</fullName>
        <ecNumber evidence="2">7.2.2.12</ecNumber>
    </recommendedName>
</protein>
<dbReference type="Pfam" id="PF00702">
    <property type="entry name" value="Hydrolase"/>
    <property type="match status" value="1"/>
</dbReference>
<evidence type="ECO:0000256" key="3">
    <source>
        <dbReference type="ARBA" id="ARBA00047308"/>
    </source>
</evidence>
<evidence type="ECO:0000256" key="1">
    <source>
        <dbReference type="ARBA" id="ARBA00006024"/>
    </source>
</evidence>
<feature type="non-terminal residue" evidence="5">
    <location>
        <position position="1"/>
    </location>
</feature>
<dbReference type="SUPFAM" id="SSF56784">
    <property type="entry name" value="HAD-like"/>
    <property type="match status" value="1"/>
</dbReference>
<dbReference type="PROSITE" id="PS01229">
    <property type="entry name" value="COF_2"/>
    <property type="match status" value="1"/>
</dbReference>
<dbReference type="EC" id="7.2.2.12" evidence="2"/>
<evidence type="ECO:0000256" key="2">
    <source>
        <dbReference type="ARBA" id="ARBA00039097"/>
    </source>
</evidence>
<dbReference type="InterPro" id="IPR001757">
    <property type="entry name" value="P_typ_ATPase"/>
</dbReference>
<gene>
    <name evidence="5" type="ORF">QWZ14_29210</name>
</gene>
<accession>A0ABT8AFB3</accession>
<proteinExistence type="inferred from homology"/>
<evidence type="ECO:0000256" key="4">
    <source>
        <dbReference type="SAM" id="Phobius"/>
    </source>
</evidence>
<comment type="caution">
    <text evidence="5">The sequence shown here is derived from an EMBL/GenBank/DDBJ whole genome shotgun (WGS) entry which is preliminary data.</text>
</comment>
<evidence type="ECO:0000313" key="6">
    <source>
        <dbReference type="Proteomes" id="UP001529369"/>
    </source>
</evidence>
<dbReference type="InterPro" id="IPR051014">
    <property type="entry name" value="Cation_Transport_ATPase_IB"/>
</dbReference>
<organism evidence="5 6">
    <name type="scientific">Paeniroseomonas aquatica</name>
    <dbReference type="NCBI Taxonomy" id="373043"/>
    <lineage>
        <taxon>Bacteria</taxon>
        <taxon>Pseudomonadati</taxon>
        <taxon>Pseudomonadota</taxon>
        <taxon>Alphaproteobacteria</taxon>
        <taxon>Acetobacterales</taxon>
        <taxon>Acetobacteraceae</taxon>
        <taxon>Paeniroseomonas</taxon>
    </lineage>
</organism>
<feature type="transmembrane region" description="Helical" evidence="4">
    <location>
        <begin position="129"/>
        <end position="147"/>
    </location>
</feature>
<dbReference type="InterPro" id="IPR023214">
    <property type="entry name" value="HAD_sf"/>
</dbReference>
<keyword evidence="4" id="KW-0812">Transmembrane</keyword>
<comment type="catalytic activity">
    <reaction evidence="3">
        <text>Zn(2+)(in) + ATP + H2O = Zn(2+)(out) + ADP + phosphate + H(+)</text>
        <dbReference type="Rhea" id="RHEA:20621"/>
        <dbReference type="ChEBI" id="CHEBI:15377"/>
        <dbReference type="ChEBI" id="CHEBI:15378"/>
        <dbReference type="ChEBI" id="CHEBI:29105"/>
        <dbReference type="ChEBI" id="CHEBI:30616"/>
        <dbReference type="ChEBI" id="CHEBI:43474"/>
        <dbReference type="ChEBI" id="CHEBI:456216"/>
        <dbReference type="EC" id="7.2.2.12"/>
    </reaction>
</comment>
<sequence>RDEPRGDATEGIAALSRLGVAAVMLTGDNPRTGAAIAGGLGLDVKAGLLPADKLREIAALRRTGSVVMVGDGINDAPALAAADVGIAMGGGTDVALEAADAAVLRDRVTGVAELVGLSRATMLNVKTNVALAVGLKLVFLVTTLLGLTGLWPAILADTGATVLVTLNALRLLSWKPRAAEA</sequence>
<comment type="similarity">
    <text evidence="1">Belongs to the cation transport ATPase (P-type) (TC 3.A.3) family. Type IB subfamily.</text>
</comment>
<dbReference type="Proteomes" id="UP001529369">
    <property type="component" value="Unassembled WGS sequence"/>
</dbReference>
<keyword evidence="4" id="KW-0472">Membrane</keyword>